<dbReference type="Gene3D" id="3.30.43.10">
    <property type="entry name" value="Uridine Diphospho-n-acetylenolpyruvylglucosamine Reductase, domain 2"/>
    <property type="match status" value="1"/>
</dbReference>
<accession>A0A915CQB6</accession>
<dbReference type="PANTHER" id="PTHR43716:SF1">
    <property type="entry name" value="D-2-HYDROXYGLUTARATE DEHYDROGENASE, MITOCHONDRIAL"/>
    <property type="match status" value="1"/>
</dbReference>
<name>A0A915CQB6_9BILA</name>
<reference evidence="5" key="1">
    <citation type="submission" date="2022-11" db="UniProtKB">
        <authorList>
            <consortium name="WormBaseParasite"/>
        </authorList>
    </citation>
    <scope>IDENTIFICATION</scope>
</reference>
<keyword evidence="4" id="KW-1185">Reference proteome</keyword>
<dbReference type="PROSITE" id="PS51387">
    <property type="entry name" value="FAD_PCMH"/>
    <property type="match status" value="1"/>
</dbReference>
<evidence type="ECO:0000313" key="4">
    <source>
        <dbReference type="Proteomes" id="UP000887574"/>
    </source>
</evidence>
<dbReference type="InterPro" id="IPR051264">
    <property type="entry name" value="FAD-oxidored/transferase_4"/>
</dbReference>
<dbReference type="PANTHER" id="PTHR43716">
    <property type="entry name" value="D-2-HYDROXYGLUTARATE DEHYDROGENASE, MITOCHONDRIAL"/>
    <property type="match status" value="1"/>
</dbReference>
<keyword evidence="2" id="KW-0560">Oxidoreductase</keyword>
<dbReference type="InterPro" id="IPR036318">
    <property type="entry name" value="FAD-bd_PCMH-like_sf"/>
</dbReference>
<dbReference type="GO" id="GO:0005739">
    <property type="term" value="C:mitochondrion"/>
    <property type="evidence" value="ECO:0007669"/>
    <property type="project" value="TreeGrafter"/>
</dbReference>
<organism evidence="4 5">
    <name type="scientific">Ditylenchus dipsaci</name>
    <dbReference type="NCBI Taxonomy" id="166011"/>
    <lineage>
        <taxon>Eukaryota</taxon>
        <taxon>Metazoa</taxon>
        <taxon>Ecdysozoa</taxon>
        <taxon>Nematoda</taxon>
        <taxon>Chromadorea</taxon>
        <taxon>Rhabditida</taxon>
        <taxon>Tylenchina</taxon>
        <taxon>Tylenchomorpha</taxon>
        <taxon>Sphaerularioidea</taxon>
        <taxon>Anguinidae</taxon>
        <taxon>Anguininae</taxon>
        <taxon>Ditylenchus</taxon>
    </lineage>
</organism>
<evidence type="ECO:0000313" key="5">
    <source>
        <dbReference type="WBParaSite" id="jg10996"/>
    </source>
</evidence>
<evidence type="ECO:0000259" key="3">
    <source>
        <dbReference type="PROSITE" id="PS51387"/>
    </source>
</evidence>
<dbReference type="Pfam" id="PF01565">
    <property type="entry name" value="FAD_binding_4"/>
    <property type="match status" value="1"/>
</dbReference>
<dbReference type="AlphaFoldDB" id="A0A915CQB6"/>
<feature type="domain" description="FAD-binding PCMH-type" evidence="3">
    <location>
        <begin position="66"/>
        <end position="197"/>
    </location>
</feature>
<dbReference type="FunFam" id="3.30.43.10:FF:000011">
    <property type="entry name" value="D-lactate dehydrogenase (Cytochrome)"/>
    <property type="match status" value="1"/>
</dbReference>
<evidence type="ECO:0000256" key="2">
    <source>
        <dbReference type="ARBA" id="ARBA00023002"/>
    </source>
</evidence>
<dbReference type="GO" id="GO:0016491">
    <property type="term" value="F:oxidoreductase activity"/>
    <property type="evidence" value="ECO:0007669"/>
    <property type="project" value="UniProtKB-KW"/>
</dbReference>
<dbReference type="InterPro" id="IPR006094">
    <property type="entry name" value="Oxid_FAD_bind_N"/>
</dbReference>
<sequence length="197" mass="21784">MSRSLKRNPWSSVSSNQIASLVDIPQRKEFARASEQDLQHFQSIVGQYNVKTSELDEYNVDWMKWFKGGSTCVLTPENETQISQILKHCFHRNLAVVPQAGNTGLVGGSVPVFDEIIVSTRKLNKQYHLDSAAGILECDAGGIRLIRYGSLQANVLALHVAIPDEEGTILKLGSSLRKDNADLHLKNLLIGSEGQLE</sequence>
<comment type="cofactor">
    <cofactor evidence="1">
        <name>FAD</name>
        <dbReference type="ChEBI" id="CHEBI:57692"/>
    </cofactor>
</comment>
<dbReference type="GO" id="GO:0071949">
    <property type="term" value="F:FAD binding"/>
    <property type="evidence" value="ECO:0007669"/>
    <property type="project" value="InterPro"/>
</dbReference>
<proteinExistence type="predicted"/>
<dbReference type="Proteomes" id="UP000887574">
    <property type="component" value="Unplaced"/>
</dbReference>
<dbReference type="Gene3D" id="3.30.465.10">
    <property type="match status" value="1"/>
</dbReference>
<evidence type="ECO:0000256" key="1">
    <source>
        <dbReference type="ARBA" id="ARBA00001974"/>
    </source>
</evidence>
<dbReference type="InterPro" id="IPR016166">
    <property type="entry name" value="FAD-bd_PCMH"/>
</dbReference>
<dbReference type="InterPro" id="IPR016169">
    <property type="entry name" value="FAD-bd_PCMH_sub2"/>
</dbReference>
<protein>
    <submittedName>
        <fullName evidence="5">FAD-binding PCMH-type domain-containing protein</fullName>
    </submittedName>
</protein>
<dbReference type="InterPro" id="IPR016167">
    <property type="entry name" value="FAD-bd_PCMH_sub1"/>
</dbReference>
<dbReference type="WBParaSite" id="jg10996">
    <property type="protein sequence ID" value="jg10996"/>
    <property type="gene ID" value="jg10996"/>
</dbReference>
<dbReference type="SUPFAM" id="SSF56176">
    <property type="entry name" value="FAD-binding/transporter-associated domain-like"/>
    <property type="match status" value="1"/>
</dbReference>